<dbReference type="InterPro" id="IPR016047">
    <property type="entry name" value="M23ase_b-sheet_dom"/>
</dbReference>
<evidence type="ECO:0000313" key="2">
    <source>
        <dbReference type="EMBL" id="NHN26388.1"/>
    </source>
</evidence>
<dbReference type="EMBL" id="VEVQ02000007">
    <property type="protein sequence ID" value="NHN26388.1"/>
    <property type="molecule type" value="Genomic_DNA"/>
</dbReference>
<dbReference type="PANTHER" id="PTHR21666">
    <property type="entry name" value="PEPTIDASE-RELATED"/>
    <property type="match status" value="1"/>
</dbReference>
<dbReference type="Gene3D" id="2.70.70.10">
    <property type="entry name" value="Glucose Permease (Domain IIA)"/>
    <property type="match status" value="1"/>
</dbReference>
<comment type="caution">
    <text evidence="2">The sequence shown here is derived from an EMBL/GenBank/DDBJ whole genome shotgun (WGS) entry which is preliminary data.</text>
</comment>
<dbReference type="CDD" id="cd12797">
    <property type="entry name" value="M23_peptidase"/>
    <property type="match status" value="1"/>
</dbReference>
<feature type="domain" description="M23ase beta-sheet core" evidence="1">
    <location>
        <begin position="93"/>
        <end position="192"/>
    </location>
</feature>
<evidence type="ECO:0000259" key="1">
    <source>
        <dbReference type="Pfam" id="PF01551"/>
    </source>
</evidence>
<accession>A0ABX0IS82</accession>
<dbReference type="InterPro" id="IPR050570">
    <property type="entry name" value="Cell_wall_metabolism_enzyme"/>
</dbReference>
<dbReference type="SUPFAM" id="SSF51261">
    <property type="entry name" value="Duplicated hybrid motif"/>
    <property type="match status" value="1"/>
</dbReference>
<dbReference type="PANTHER" id="PTHR21666:SF270">
    <property type="entry name" value="MUREIN HYDROLASE ACTIVATOR ENVC"/>
    <property type="match status" value="1"/>
</dbReference>
<dbReference type="Pfam" id="PF01551">
    <property type="entry name" value="Peptidase_M23"/>
    <property type="match status" value="1"/>
</dbReference>
<reference evidence="2" key="1">
    <citation type="submission" date="2019-05" db="EMBL/GenBank/DDBJ databases">
        <authorList>
            <person name="Lianzixin W."/>
        </authorList>
    </citation>
    <scope>NUCLEOTIDE SEQUENCE</scope>
    <source>
        <strain evidence="2">EC11</strain>
    </source>
</reference>
<name>A0ABX0IS82_9FLAO</name>
<dbReference type="InterPro" id="IPR011055">
    <property type="entry name" value="Dup_hybrid_motif"/>
</dbReference>
<organism evidence="2 3">
    <name type="scientific">Flavobacterium jejuense</name>
    <dbReference type="NCBI Taxonomy" id="1544455"/>
    <lineage>
        <taxon>Bacteria</taxon>
        <taxon>Pseudomonadati</taxon>
        <taxon>Bacteroidota</taxon>
        <taxon>Flavobacteriia</taxon>
        <taxon>Flavobacteriales</taxon>
        <taxon>Flavobacteriaceae</taxon>
        <taxon>Flavobacterium</taxon>
    </lineage>
</organism>
<reference evidence="2" key="2">
    <citation type="submission" date="2020-02" db="EMBL/GenBank/DDBJ databases">
        <title>Flavobacterium profundi sp. nov., isolated from a deep-sea seamount.</title>
        <authorList>
            <person name="Zhang D.-C."/>
        </authorList>
    </citation>
    <scope>NUCLEOTIDE SEQUENCE</scope>
    <source>
        <strain evidence="2">EC11</strain>
    </source>
</reference>
<sequence>MNTILETLLQEQENVIVIDASILHKDYVALDLSANHTDQLNLNLTNATIFEDFIEAHLSSNNAKVAFGGYQEIRNLYKRSTVFKDEITDERNIHIGLDLWIKAGTPVLAALDGKIHSFQNNTALGDYGPTIILEHTINHITFHTLYGHLSLDSLQDKKEGQSVKKGQQIATLGAPPINGDYAPHLHFQIIKDMEGKKGDYPGVSSKKDLDFYTKNCPNPNFLLKL</sequence>
<protein>
    <submittedName>
        <fullName evidence="2">Peptidoglycan DD-metalloendopeptidase family protein</fullName>
    </submittedName>
</protein>
<dbReference type="Proteomes" id="UP000817854">
    <property type="component" value="Unassembled WGS sequence"/>
</dbReference>
<keyword evidence="3" id="KW-1185">Reference proteome</keyword>
<dbReference type="RefSeq" id="WP_140962715.1">
    <property type="nucleotide sequence ID" value="NZ_VEVQ02000007.1"/>
</dbReference>
<proteinExistence type="predicted"/>
<gene>
    <name evidence="2" type="ORF">FIA58_011935</name>
</gene>
<evidence type="ECO:0000313" key="3">
    <source>
        <dbReference type="Proteomes" id="UP000817854"/>
    </source>
</evidence>